<dbReference type="EMBL" id="CAKOFQ010006688">
    <property type="protein sequence ID" value="CAH1960437.1"/>
    <property type="molecule type" value="Genomic_DNA"/>
</dbReference>
<accession>A0A9P0NXE7</accession>
<comment type="caution">
    <text evidence="1">The sequence shown here is derived from an EMBL/GenBank/DDBJ whole genome shotgun (WGS) entry which is preliminary data.</text>
</comment>
<keyword evidence="2" id="KW-1185">Reference proteome</keyword>
<sequence>MPSFAAKIFIARCARSANLRPVKNLLRTI</sequence>
<evidence type="ECO:0000313" key="1">
    <source>
        <dbReference type="EMBL" id="CAH1960437.1"/>
    </source>
</evidence>
<protein>
    <submittedName>
        <fullName evidence="1">Uncharacterized protein</fullName>
    </submittedName>
</protein>
<organism evidence="1 2">
    <name type="scientific">Acanthoscelides obtectus</name>
    <name type="common">Bean weevil</name>
    <name type="synonym">Bruchus obtectus</name>
    <dbReference type="NCBI Taxonomy" id="200917"/>
    <lineage>
        <taxon>Eukaryota</taxon>
        <taxon>Metazoa</taxon>
        <taxon>Ecdysozoa</taxon>
        <taxon>Arthropoda</taxon>
        <taxon>Hexapoda</taxon>
        <taxon>Insecta</taxon>
        <taxon>Pterygota</taxon>
        <taxon>Neoptera</taxon>
        <taxon>Endopterygota</taxon>
        <taxon>Coleoptera</taxon>
        <taxon>Polyphaga</taxon>
        <taxon>Cucujiformia</taxon>
        <taxon>Chrysomeloidea</taxon>
        <taxon>Chrysomelidae</taxon>
        <taxon>Bruchinae</taxon>
        <taxon>Bruchini</taxon>
        <taxon>Acanthoscelides</taxon>
    </lineage>
</organism>
<name>A0A9P0NXE7_ACAOB</name>
<dbReference type="AlphaFoldDB" id="A0A9P0NXE7"/>
<dbReference type="Proteomes" id="UP001152888">
    <property type="component" value="Unassembled WGS sequence"/>
</dbReference>
<proteinExistence type="predicted"/>
<evidence type="ECO:0000313" key="2">
    <source>
        <dbReference type="Proteomes" id="UP001152888"/>
    </source>
</evidence>
<reference evidence="1" key="1">
    <citation type="submission" date="2022-03" db="EMBL/GenBank/DDBJ databases">
        <authorList>
            <person name="Sayadi A."/>
        </authorList>
    </citation>
    <scope>NUCLEOTIDE SEQUENCE</scope>
</reference>
<gene>
    <name evidence="1" type="ORF">ACAOBT_LOCUS3640</name>
</gene>